<dbReference type="EMBL" id="JAEPCM010000016">
    <property type="protein sequence ID" value="MCG7944908.1"/>
    <property type="molecule type" value="Genomic_DNA"/>
</dbReference>
<proteinExistence type="predicted"/>
<dbReference type="AlphaFoldDB" id="A0A9E4K9F3"/>
<gene>
    <name evidence="1" type="ORF">JAZ07_01025</name>
</gene>
<sequence>MRLVIRDIIDITGCDEEEAHRVETIMGEHGVDFSEISSEDFDAIAMEIYEKWM</sequence>
<comment type="caution">
    <text evidence="1">The sequence shown here is derived from an EMBL/GenBank/DDBJ whole genome shotgun (WGS) entry which is preliminary data.</text>
</comment>
<name>A0A9E4K9F3_9GAMM</name>
<organism evidence="1 2">
    <name type="scientific">Candidatus Thiodiazotropha taylori</name>
    <dbReference type="NCBI Taxonomy" id="2792791"/>
    <lineage>
        <taxon>Bacteria</taxon>
        <taxon>Pseudomonadati</taxon>
        <taxon>Pseudomonadota</taxon>
        <taxon>Gammaproteobacteria</taxon>
        <taxon>Chromatiales</taxon>
        <taxon>Sedimenticolaceae</taxon>
        <taxon>Candidatus Thiodiazotropha</taxon>
    </lineage>
</organism>
<dbReference type="Proteomes" id="UP000886667">
    <property type="component" value="Unassembled WGS sequence"/>
</dbReference>
<protein>
    <submittedName>
        <fullName evidence="1">Uncharacterized protein</fullName>
    </submittedName>
</protein>
<evidence type="ECO:0000313" key="2">
    <source>
        <dbReference type="Proteomes" id="UP000886667"/>
    </source>
</evidence>
<evidence type="ECO:0000313" key="1">
    <source>
        <dbReference type="EMBL" id="MCG7944908.1"/>
    </source>
</evidence>
<reference evidence="1" key="1">
    <citation type="journal article" date="2021" name="Proc. Natl. Acad. Sci. U.S.A.">
        <title>Global biogeography of chemosynthetic symbionts reveals both localized and globally distributed symbiont groups. .</title>
        <authorList>
            <person name="Osvatic J.T."/>
            <person name="Wilkins L.G.E."/>
            <person name="Leibrecht L."/>
            <person name="Leray M."/>
            <person name="Zauner S."/>
            <person name="Polzin J."/>
            <person name="Camacho Y."/>
            <person name="Gros O."/>
            <person name="van Gils J.A."/>
            <person name="Eisen J.A."/>
            <person name="Petersen J.M."/>
            <person name="Yuen B."/>
        </authorList>
    </citation>
    <scope>NUCLEOTIDE SEQUENCE</scope>
    <source>
        <strain evidence="1">MAGclacostrist064TRANS</strain>
    </source>
</reference>
<accession>A0A9E4K9F3</accession>